<protein>
    <recommendedName>
        <fullName evidence="5">Xaa-Pro aminopeptidase</fullName>
        <ecNumber evidence="5">3.4.11.9</ecNumber>
    </recommendedName>
    <alternativeName>
        <fullName evidence="12">Aminoacylproline aminopeptidase</fullName>
    </alternativeName>
    <alternativeName>
        <fullName evidence="13">Prolidase</fullName>
    </alternativeName>
</protein>
<dbReference type="SUPFAM" id="SSF53092">
    <property type="entry name" value="Creatinase/prolidase N-terminal domain"/>
    <property type="match status" value="1"/>
</dbReference>
<evidence type="ECO:0000256" key="7">
    <source>
        <dbReference type="ARBA" id="ARBA00022670"/>
    </source>
</evidence>
<reference evidence="17 18" key="1">
    <citation type="submission" date="2017-03" db="EMBL/GenBank/DDBJ databases">
        <title>Genomes of endolithic fungi from Antarctica.</title>
        <authorList>
            <person name="Coleine C."/>
            <person name="Masonjones S."/>
            <person name="Stajich J.E."/>
        </authorList>
    </citation>
    <scope>NUCLEOTIDE SEQUENCE [LARGE SCALE GENOMIC DNA]</scope>
    <source>
        <strain evidence="17 18">CCFEE 5187</strain>
    </source>
</reference>
<keyword evidence="11" id="KW-0464">Manganese</keyword>
<dbReference type="OrthoDB" id="10261878at2759"/>
<dbReference type="InterPro" id="IPR000994">
    <property type="entry name" value="Pept_M24"/>
</dbReference>
<evidence type="ECO:0000313" key="18">
    <source>
        <dbReference type="Proteomes" id="UP000308768"/>
    </source>
</evidence>
<keyword evidence="9" id="KW-0378">Hydrolase</keyword>
<dbReference type="Gene3D" id="3.90.230.10">
    <property type="entry name" value="Creatinase/methionine aminopeptidase superfamily"/>
    <property type="match status" value="1"/>
</dbReference>
<keyword evidence="8 14" id="KW-0479">Metal-binding</keyword>
<evidence type="ECO:0000256" key="3">
    <source>
        <dbReference type="ARBA" id="ARBA00002443"/>
    </source>
</evidence>
<evidence type="ECO:0000256" key="6">
    <source>
        <dbReference type="ARBA" id="ARBA00022438"/>
    </source>
</evidence>
<keyword evidence="6 17" id="KW-0031">Aminopeptidase</keyword>
<gene>
    <name evidence="17" type="ORF">B0A49_03448</name>
</gene>
<feature type="compositionally biased region" description="Polar residues" evidence="15">
    <location>
        <begin position="500"/>
        <end position="511"/>
    </location>
</feature>
<comment type="function">
    <text evidence="3">Catalyzes the removal of a penultimate prolyl residue from the N-termini of peptides.</text>
</comment>
<keyword evidence="18" id="KW-1185">Reference proteome</keyword>
<evidence type="ECO:0000256" key="12">
    <source>
        <dbReference type="ARBA" id="ARBA00030849"/>
    </source>
</evidence>
<dbReference type="GO" id="GO:0070006">
    <property type="term" value="F:metalloaminopeptidase activity"/>
    <property type="evidence" value="ECO:0007669"/>
    <property type="project" value="InterPro"/>
</dbReference>
<evidence type="ECO:0000256" key="5">
    <source>
        <dbReference type="ARBA" id="ARBA00012574"/>
    </source>
</evidence>
<comment type="similarity">
    <text evidence="4 14">Belongs to the peptidase M24B family.</text>
</comment>
<evidence type="ECO:0000256" key="8">
    <source>
        <dbReference type="ARBA" id="ARBA00022723"/>
    </source>
</evidence>
<evidence type="ECO:0000313" key="17">
    <source>
        <dbReference type="EMBL" id="TKA69200.1"/>
    </source>
</evidence>
<dbReference type="AlphaFoldDB" id="A0A4U0WZB7"/>
<evidence type="ECO:0000256" key="10">
    <source>
        <dbReference type="ARBA" id="ARBA00023049"/>
    </source>
</evidence>
<keyword evidence="7" id="KW-0645">Protease</keyword>
<comment type="cofactor">
    <cofactor evidence="2">
        <name>Mn(2+)</name>
        <dbReference type="ChEBI" id="CHEBI:29035"/>
    </cofactor>
</comment>
<dbReference type="Proteomes" id="UP000308768">
    <property type="component" value="Unassembled WGS sequence"/>
</dbReference>
<dbReference type="GO" id="GO:0030145">
    <property type="term" value="F:manganese ion binding"/>
    <property type="evidence" value="ECO:0007669"/>
    <property type="project" value="InterPro"/>
</dbReference>
<proteinExistence type="inferred from homology"/>
<evidence type="ECO:0000259" key="16">
    <source>
        <dbReference type="SMART" id="SM01011"/>
    </source>
</evidence>
<dbReference type="PROSITE" id="PS00491">
    <property type="entry name" value="PROLINE_PEPTIDASE"/>
    <property type="match status" value="1"/>
</dbReference>
<evidence type="ECO:0000256" key="14">
    <source>
        <dbReference type="RuleBase" id="RU000590"/>
    </source>
</evidence>
<feature type="region of interest" description="Disordered" evidence="15">
    <location>
        <begin position="489"/>
        <end position="527"/>
    </location>
</feature>
<dbReference type="InterPro" id="IPR029149">
    <property type="entry name" value="Creatin/AminoP/Spt16_N"/>
</dbReference>
<dbReference type="CDD" id="cd01087">
    <property type="entry name" value="Prolidase"/>
    <property type="match status" value="1"/>
</dbReference>
<evidence type="ECO:0000256" key="15">
    <source>
        <dbReference type="SAM" id="MobiDB-lite"/>
    </source>
</evidence>
<dbReference type="GO" id="GO:0006508">
    <property type="term" value="P:proteolysis"/>
    <property type="evidence" value="ECO:0007669"/>
    <property type="project" value="UniProtKB-KW"/>
</dbReference>
<dbReference type="STRING" id="331657.A0A4U0WZB7"/>
<dbReference type="InterPro" id="IPR036005">
    <property type="entry name" value="Creatinase/aminopeptidase-like"/>
</dbReference>
<dbReference type="PANTHER" id="PTHR43226:SF3">
    <property type="entry name" value="XAA-PRO AMINOPEPTIDASE AN0832-RELATED"/>
    <property type="match status" value="1"/>
</dbReference>
<evidence type="ECO:0000256" key="1">
    <source>
        <dbReference type="ARBA" id="ARBA00001424"/>
    </source>
</evidence>
<dbReference type="Pfam" id="PF00557">
    <property type="entry name" value="Peptidase_M24"/>
    <property type="match status" value="1"/>
</dbReference>
<dbReference type="Gene3D" id="3.40.350.10">
    <property type="entry name" value="Creatinase/prolidase N-terminal domain"/>
    <property type="match status" value="1"/>
</dbReference>
<dbReference type="EC" id="3.4.11.9" evidence="5"/>
<comment type="caution">
    <text evidence="17">The sequence shown here is derived from an EMBL/GenBank/DDBJ whole genome shotgun (WGS) entry which is preliminary data.</text>
</comment>
<evidence type="ECO:0000256" key="9">
    <source>
        <dbReference type="ARBA" id="ARBA00022801"/>
    </source>
</evidence>
<accession>A0A4U0WZB7</accession>
<evidence type="ECO:0000256" key="4">
    <source>
        <dbReference type="ARBA" id="ARBA00008766"/>
    </source>
</evidence>
<dbReference type="InterPro" id="IPR001131">
    <property type="entry name" value="Peptidase_M24B_aminopep-P_CS"/>
</dbReference>
<organism evidence="17 18">
    <name type="scientific">Cryomyces minteri</name>
    <dbReference type="NCBI Taxonomy" id="331657"/>
    <lineage>
        <taxon>Eukaryota</taxon>
        <taxon>Fungi</taxon>
        <taxon>Dikarya</taxon>
        <taxon>Ascomycota</taxon>
        <taxon>Pezizomycotina</taxon>
        <taxon>Dothideomycetes</taxon>
        <taxon>Dothideomycetes incertae sedis</taxon>
        <taxon>Cryomyces</taxon>
    </lineage>
</organism>
<evidence type="ECO:0000256" key="13">
    <source>
        <dbReference type="ARBA" id="ARBA00032413"/>
    </source>
</evidence>
<keyword evidence="10" id="KW-0482">Metalloprotease</keyword>
<dbReference type="InterPro" id="IPR007865">
    <property type="entry name" value="Aminopep_P_N"/>
</dbReference>
<evidence type="ECO:0000256" key="11">
    <source>
        <dbReference type="ARBA" id="ARBA00023211"/>
    </source>
</evidence>
<comment type="catalytic activity">
    <reaction evidence="1">
        <text>Release of any N-terminal amino acid, including proline, that is linked to proline, even from a dipeptide or tripeptide.</text>
        <dbReference type="EC" id="3.4.11.9"/>
    </reaction>
</comment>
<dbReference type="SUPFAM" id="SSF55920">
    <property type="entry name" value="Creatinase/aminopeptidase"/>
    <property type="match status" value="1"/>
</dbReference>
<evidence type="ECO:0000256" key="2">
    <source>
        <dbReference type="ARBA" id="ARBA00001936"/>
    </source>
</evidence>
<dbReference type="SMART" id="SM01011">
    <property type="entry name" value="AMP_N"/>
    <property type="match status" value="1"/>
</dbReference>
<feature type="domain" description="Aminopeptidase P N-terminal" evidence="16">
    <location>
        <begin position="33"/>
        <end position="167"/>
    </location>
</feature>
<name>A0A4U0WZB7_9PEZI</name>
<dbReference type="InterPro" id="IPR052433">
    <property type="entry name" value="X-Pro_dipept-like"/>
</dbReference>
<dbReference type="Pfam" id="PF05195">
    <property type="entry name" value="AMP_N"/>
    <property type="match status" value="1"/>
</dbReference>
<dbReference type="EMBL" id="NAJN01000750">
    <property type="protein sequence ID" value="TKA69200.1"/>
    <property type="molecule type" value="Genomic_DNA"/>
</dbReference>
<sequence>MDAGDQSDESQLLHFKDYNYPLLIKASSTLEKYPAKQHAQRVAAKLGVEDGLIYLPGAPTVYLEDSDQPRPFRQRRYFYYMTGVDEPDCHLTYDIKFDILTLYIPQIDPRRVIWTGRGSTIQEAYERYDVDQVHYSTEVQAVIRRWASMFKGDIFILHPTQAATPGDDESPRVNYTKLQPAVDEARVRKDAHEIRLIKRANSITAKAHRAVLRNISTFKNEAQVEGVFLDTCIAEDAKNQAYEIIAASGENTSTLHYVKNDEPFCDRQLMCLDAGCEWQNYASDVTRTFPLSGRWPTKEAREIHDLVEAMQTACISRLGPGVRFLDLHFLAHHIAIKGLLQLGILHNGTHEEIYHAGTSTAFFPHGLGHHLGLEVHDVSAVPLMATGNLADHPVVQTDLCKAPVDFRSGSLEEGMVVTVEPGIYFSRYALSVFYLRSPVHSKYINKKALERYLPVGGVRVEDDILITAKGYENLTTAPKGEEMLRIIGGEETNDQRPQEKSTAPSEQSPCTRRTLPTLWESMQRSRE</sequence>
<dbReference type="PANTHER" id="PTHR43226">
    <property type="entry name" value="XAA-PRO AMINOPEPTIDASE 3"/>
    <property type="match status" value="1"/>
</dbReference>